<evidence type="ECO:0000256" key="11">
    <source>
        <dbReference type="ARBA" id="ARBA00023136"/>
    </source>
</evidence>
<dbReference type="InterPro" id="IPR036097">
    <property type="entry name" value="HisK_dim/P_sf"/>
</dbReference>
<dbReference type="InterPro" id="IPR050428">
    <property type="entry name" value="TCS_sensor_his_kinase"/>
</dbReference>
<sequence>MRIGLQMLLGYVLVAILACYLVLTLFIKEVKPMVINVTETMLIDTASLLSSIVSQELNSLDQIKKSHLGAAFDHINDSPFNIEVNGVIKNKMIYRVYITDAKGIVVFDSDKRDEGKDFSRWNDVYLTLNGKYGARISRENIADQTETVMYVAAPIKIDDQLVGVLTVSKPTPNMSKILNKGEKHILIGGGVLIAAALLIGFFIIWWINRSIRKLVNYAQQVSNHEEVNLPKLSSPELRLMGRALENMRLKLDGKDYIEKYVHNLAHEIKSPLSSIRAATEILQDNLVKKSINSDNLDEFKQTQQRFLINIERQTERMTLLIERMLQLARLESRVGVNFQTVNMQSIIQQVIESKLADAHLLGIELVVKHNDSIKFKADKFLLIQAISNLLSNALDFTSSGGMIIVDTEITGNFYTLQVIDTGAGIPDFALDHVFERFYSLPRPNRGKSSGLGLAFVKEVAHLHNGNIMISNRKDNIKGVVATLTLKIH</sequence>
<evidence type="ECO:0000256" key="12">
    <source>
        <dbReference type="SAM" id="Phobius"/>
    </source>
</evidence>
<evidence type="ECO:0000256" key="4">
    <source>
        <dbReference type="ARBA" id="ARBA00022475"/>
    </source>
</evidence>
<evidence type="ECO:0000256" key="8">
    <source>
        <dbReference type="ARBA" id="ARBA00022777"/>
    </source>
</evidence>
<keyword evidence="5" id="KW-0597">Phosphoprotein</keyword>
<dbReference type="InterPro" id="IPR036890">
    <property type="entry name" value="HATPase_C_sf"/>
</dbReference>
<dbReference type="Pfam" id="PF02518">
    <property type="entry name" value="HATPase_c"/>
    <property type="match status" value="1"/>
</dbReference>
<evidence type="ECO:0000256" key="5">
    <source>
        <dbReference type="ARBA" id="ARBA00022553"/>
    </source>
</evidence>
<dbReference type="PANTHER" id="PTHR45436:SF10">
    <property type="entry name" value="HISTIDINE KINASE"/>
    <property type="match status" value="1"/>
</dbReference>
<dbReference type="SMART" id="SM00388">
    <property type="entry name" value="HisKA"/>
    <property type="match status" value="1"/>
</dbReference>
<dbReference type="Pfam" id="PF00672">
    <property type="entry name" value="HAMP"/>
    <property type="match status" value="1"/>
</dbReference>
<dbReference type="Pfam" id="PF00512">
    <property type="entry name" value="HisKA"/>
    <property type="match status" value="1"/>
</dbReference>
<accession>A0A0A7RZ94</accession>
<dbReference type="EMBL" id="CP009056">
    <property type="protein sequence ID" value="AJA44558.1"/>
    <property type="molecule type" value="Genomic_DNA"/>
</dbReference>
<keyword evidence="6 15" id="KW-0808">Transferase</keyword>
<dbReference type="Gene3D" id="1.10.287.130">
    <property type="match status" value="1"/>
</dbReference>
<dbReference type="CDD" id="cd00082">
    <property type="entry name" value="HisKA"/>
    <property type="match status" value="1"/>
</dbReference>
<evidence type="ECO:0000313" key="15">
    <source>
        <dbReference type="EMBL" id="AJA44558.1"/>
    </source>
</evidence>
<dbReference type="Proteomes" id="UP000030901">
    <property type="component" value="Chromosome"/>
</dbReference>
<comment type="catalytic activity">
    <reaction evidence="1">
        <text>ATP + protein L-histidine = ADP + protein N-phospho-L-histidine.</text>
        <dbReference type="EC" id="2.7.13.3"/>
    </reaction>
</comment>
<dbReference type="HOGENOM" id="CLU_000445_89_31_6"/>
<dbReference type="InterPro" id="IPR004358">
    <property type="entry name" value="Sig_transdc_His_kin-like_C"/>
</dbReference>
<organism evidence="15 16">
    <name type="scientific">Frischella perrara</name>
    <dbReference type="NCBI Taxonomy" id="1267021"/>
    <lineage>
        <taxon>Bacteria</taxon>
        <taxon>Pseudomonadati</taxon>
        <taxon>Pseudomonadota</taxon>
        <taxon>Gammaproteobacteria</taxon>
        <taxon>Orbales</taxon>
        <taxon>Orbaceae</taxon>
        <taxon>Frischella</taxon>
    </lineage>
</organism>
<evidence type="ECO:0000256" key="6">
    <source>
        <dbReference type="ARBA" id="ARBA00022679"/>
    </source>
</evidence>
<dbReference type="PANTHER" id="PTHR45436">
    <property type="entry name" value="SENSOR HISTIDINE KINASE YKOH"/>
    <property type="match status" value="1"/>
</dbReference>
<evidence type="ECO:0000256" key="10">
    <source>
        <dbReference type="ARBA" id="ARBA00023012"/>
    </source>
</evidence>
<evidence type="ECO:0000256" key="9">
    <source>
        <dbReference type="ARBA" id="ARBA00022989"/>
    </source>
</evidence>
<dbReference type="InterPro" id="IPR029151">
    <property type="entry name" value="Sensor-like_sf"/>
</dbReference>
<dbReference type="SUPFAM" id="SSF55874">
    <property type="entry name" value="ATPase domain of HSP90 chaperone/DNA topoisomerase II/histidine kinase"/>
    <property type="match status" value="1"/>
</dbReference>
<dbReference type="STRING" id="1267021.FPB0191_00729"/>
<name>A0A0A7RZ94_FRIPE</name>
<proteinExistence type="predicted"/>
<dbReference type="Gene3D" id="6.10.340.10">
    <property type="match status" value="1"/>
</dbReference>
<dbReference type="GO" id="GO:0005886">
    <property type="term" value="C:plasma membrane"/>
    <property type="evidence" value="ECO:0007669"/>
    <property type="project" value="UniProtKB-SubCell"/>
</dbReference>
<keyword evidence="16" id="KW-1185">Reference proteome</keyword>
<reference evidence="15 16" key="1">
    <citation type="journal article" date="2014" name="Appl. Environ. Microbiol.">
        <title>Gut symbionts from distinct hosts exhibit genotoxic activity via divergent colibactin biosynthetic pathways.</title>
        <authorList>
            <person name="Engel P."/>
            <person name="Vizcaino M.I."/>
            <person name="Crawford J.M."/>
        </authorList>
    </citation>
    <scope>NUCLEOTIDE SEQUENCE [LARGE SCALE GENOMIC DNA]</scope>
    <source>
        <strain evidence="15 16">PEB0191</strain>
    </source>
</reference>
<comment type="subcellular location">
    <subcellularLocation>
        <location evidence="2">Cell membrane</location>
        <topology evidence="2">Multi-pass membrane protein</topology>
    </subcellularLocation>
</comment>
<feature type="transmembrane region" description="Helical" evidence="12">
    <location>
        <begin position="185"/>
        <end position="207"/>
    </location>
</feature>
<evidence type="ECO:0000259" key="13">
    <source>
        <dbReference type="PROSITE" id="PS50109"/>
    </source>
</evidence>
<keyword evidence="11 12" id="KW-0472">Membrane</keyword>
<gene>
    <name evidence="15" type="ORF">FPB0191_00729</name>
</gene>
<dbReference type="GO" id="GO:0000155">
    <property type="term" value="F:phosphorelay sensor kinase activity"/>
    <property type="evidence" value="ECO:0007669"/>
    <property type="project" value="InterPro"/>
</dbReference>
<protein>
    <recommendedName>
        <fullName evidence="3">histidine kinase</fullName>
        <ecNumber evidence="3">2.7.13.3</ecNumber>
    </recommendedName>
</protein>
<keyword evidence="4" id="KW-1003">Cell membrane</keyword>
<dbReference type="OrthoDB" id="9806130at2"/>
<dbReference type="InterPro" id="IPR003594">
    <property type="entry name" value="HATPase_dom"/>
</dbReference>
<dbReference type="NCBIfam" id="NF008312">
    <property type="entry name" value="PRK11100.1"/>
    <property type="match status" value="1"/>
</dbReference>
<dbReference type="PROSITE" id="PS50885">
    <property type="entry name" value="HAMP"/>
    <property type="match status" value="1"/>
</dbReference>
<dbReference type="PRINTS" id="PR00344">
    <property type="entry name" value="BCTRLSENSOR"/>
</dbReference>
<dbReference type="RefSeq" id="WP_039104094.1">
    <property type="nucleotide sequence ID" value="NZ_CP009056.1"/>
</dbReference>
<dbReference type="AlphaFoldDB" id="A0A0A7RZ94"/>
<feature type="domain" description="Histidine kinase" evidence="13">
    <location>
        <begin position="263"/>
        <end position="488"/>
    </location>
</feature>
<dbReference type="PROSITE" id="PS50109">
    <property type="entry name" value="HIS_KIN"/>
    <property type="match status" value="1"/>
</dbReference>
<evidence type="ECO:0000259" key="14">
    <source>
        <dbReference type="PROSITE" id="PS50885"/>
    </source>
</evidence>
<dbReference type="InterPro" id="IPR005467">
    <property type="entry name" value="His_kinase_dom"/>
</dbReference>
<evidence type="ECO:0000256" key="1">
    <source>
        <dbReference type="ARBA" id="ARBA00000085"/>
    </source>
</evidence>
<dbReference type="KEGG" id="fpp:FPB0191_00729"/>
<evidence type="ECO:0000313" key="16">
    <source>
        <dbReference type="Proteomes" id="UP000030901"/>
    </source>
</evidence>
<evidence type="ECO:0000256" key="7">
    <source>
        <dbReference type="ARBA" id="ARBA00022692"/>
    </source>
</evidence>
<dbReference type="InterPro" id="IPR003660">
    <property type="entry name" value="HAMP_dom"/>
</dbReference>
<dbReference type="SUPFAM" id="SSF103190">
    <property type="entry name" value="Sensory domain-like"/>
    <property type="match status" value="1"/>
</dbReference>
<feature type="domain" description="HAMP" evidence="14">
    <location>
        <begin position="205"/>
        <end position="256"/>
    </location>
</feature>
<keyword evidence="10" id="KW-0902">Two-component regulatory system</keyword>
<keyword evidence="8 15" id="KW-0418">Kinase</keyword>
<keyword evidence="7 12" id="KW-0812">Transmembrane</keyword>
<evidence type="ECO:0000256" key="3">
    <source>
        <dbReference type="ARBA" id="ARBA00012438"/>
    </source>
</evidence>
<evidence type="ECO:0000256" key="2">
    <source>
        <dbReference type="ARBA" id="ARBA00004651"/>
    </source>
</evidence>
<dbReference type="Gene3D" id="3.30.565.10">
    <property type="entry name" value="Histidine kinase-like ATPase, C-terminal domain"/>
    <property type="match status" value="1"/>
</dbReference>
<feature type="transmembrane region" description="Helical" evidence="12">
    <location>
        <begin position="6"/>
        <end position="27"/>
    </location>
</feature>
<dbReference type="InterPro" id="IPR003661">
    <property type="entry name" value="HisK_dim/P_dom"/>
</dbReference>
<dbReference type="EC" id="2.7.13.3" evidence="3"/>
<keyword evidence="9 12" id="KW-1133">Transmembrane helix</keyword>
<dbReference type="PROSITE" id="PS51257">
    <property type="entry name" value="PROKAR_LIPOPROTEIN"/>
    <property type="match status" value="1"/>
</dbReference>
<dbReference type="SUPFAM" id="SSF47384">
    <property type="entry name" value="Homodimeric domain of signal transducing histidine kinase"/>
    <property type="match status" value="1"/>
</dbReference>
<dbReference type="SMART" id="SM00387">
    <property type="entry name" value="HATPase_c"/>
    <property type="match status" value="1"/>
</dbReference>